<keyword evidence="1" id="KW-0812">Transmembrane</keyword>
<keyword evidence="3" id="KW-0808">Transferase</keyword>
<organism evidence="3 4">
    <name type="scientific">Methanochimaera problematica</name>
    <dbReference type="NCBI Taxonomy" id="2609417"/>
    <lineage>
        <taxon>Archaea</taxon>
        <taxon>Methanobacteriati</taxon>
        <taxon>Methanobacteriota</taxon>
        <taxon>Stenosarchaea group</taxon>
        <taxon>Methanomicrobia</taxon>
        <taxon>Methanomicrobiales</taxon>
        <taxon>Methanomicrobiaceae</taxon>
        <taxon>Methanochimaera</taxon>
    </lineage>
</organism>
<dbReference type="GO" id="GO:0032259">
    <property type="term" value="P:methylation"/>
    <property type="evidence" value="ECO:0007669"/>
    <property type="project" value="UniProtKB-KW"/>
</dbReference>
<keyword evidence="4" id="KW-1185">Reference proteome</keyword>
<evidence type="ECO:0000313" key="3">
    <source>
        <dbReference type="EMBL" id="WOF15344.1"/>
    </source>
</evidence>
<dbReference type="KEGG" id="mefw:F1737_00930"/>
<keyword evidence="1" id="KW-1133">Transmembrane helix</keyword>
<dbReference type="Pfam" id="PF09472">
    <property type="entry name" value="MtrF"/>
    <property type="match status" value="1"/>
</dbReference>
<dbReference type="AlphaFoldDB" id="A0AA97I368"/>
<feature type="domain" description="Tetrahydromethanopterin S-methyltransferase F subunit" evidence="2">
    <location>
        <begin position="12"/>
        <end position="66"/>
    </location>
</feature>
<evidence type="ECO:0000259" key="2">
    <source>
        <dbReference type="Pfam" id="PF09472"/>
    </source>
</evidence>
<protein>
    <submittedName>
        <fullName evidence="3">Tetrahydromethanopterin S-methyltransferase subunit F</fullName>
        <ecNumber evidence="3">2.1.1.86</ecNumber>
    </submittedName>
</protein>
<gene>
    <name evidence="3" type="ORF">F1737_00930</name>
</gene>
<dbReference type="EMBL" id="CP043875">
    <property type="protein sequence ID" value="WOF15344.1"/>
    <property type="molecule type" value="Genomic_DNA"/>
</dbReference>
<name>A0AA97I368_9EURY</name>
<keyword evidence="1" id="KW-0472">Membrane</keyword>
<dbReference type="GO" id="GO:0016020">
    <property type="term" value="C:membrane"/>
    <property type="evidence" value="ECO:0007669"/>
    <property type="project" value="InterPro"/>
</dbReference>
<feature type="transmembrane region" description="Helical" evidence="1">
    <location>
        <begin position="46"/>
        <end position="66"/>
    </location>
</feature>
<accession>A0AA97I368</accession>
<dbReference type="EC" id="2.1.1.86" evidence="3"/>
<dbReference type="Proteomes" id="UP001301797">
    <property type="component" value="Chromosome"/>
</dbReference>
<proteinExistence type="predicted"/>
<evidence type="ECO:0000256" key="1">
    <source>
        <dbReference type="SAM" id="Phobius"/>
    </source>
</evidence>
<dbReference type="RefSeq" id="WP_317136913.1">
    <property type="nucleotide sequence ID" value="NZ_CP043875.1"/>
</dbReference>
<evidence type="ECO:0000313" key="4">
    <source>
        <dbReference type="Proteomes" id="UP001301797"/>
    </source>
</evidence>
<sequence>MSDEEKSGPSIIRMAAIDDMMADMRYKGQVMSRTNKLESGIMDSGLTGFMVGFFVSLVLVLAPVFLMGGI</sequence>
<dbReference type="NCBIfam" id="NF009776">
    <property type="entry name" value="PRK13275.1"/>
    <property type="match status" value="1"/>
</dbReference>
<reference evidence="3 4" key="1">
    <citation type="submission" date="2019-09" db="EMBL/GenBank/DDBJ databases">
        <title>The complete genome of Methanoplanus sp. FWC-SCC4.</title>
        <authorList>
            <person name="Chen S.-C."/>
            <person name="Zhou Y.-Z."/>
            <person name="Lai M.-C."/>
        </authorList>
    </citation>
    <scope>NUCLEOTIDE SEQUENCE [LARGE SCALE GENOMIC DNA]</scope>
    <source>
        <strain evidence="3 4">FWC-SCC4</strain>
    </source>
</reference>
<dbReference type="GO" id="GO:0015948">
    <property type="term" value="P:methanogenesis"/>
    <property type="evidence" value="ECO:0007669"/>
    <property type="project" value="InterPro"/>
</dbReference>
<dbReference type="NCBIfam" id="TIGR02507">
    <property type="entry name" value="MtrF"/>
    <property type="match status" value="1"/>
</dbReference>
<dbReference type="InterPro" id="IPR013347">
    <property type="entry name" value="MeTrfase_F_su"/>
</dbReference>
<dbReference type="GeneID" id="85228689"/>
<keyword evidence="3" id="KW-0489">Methyltransferase</keyword>
<dbReference type="GO" id="GO:0030269">
    <property type="term" value="F:tetrahydromethanopterin S-methyltransferase activity"/>
    <property type="evidence" value="ECO:0007669"/>
    <property type="project" value="InterPro"/>
</dbReference>